<name>A0AAV0ZH75_VICFA</name>
<dbReference type="Gene3D" id="3.40.50.720">
    <property type="entry name" value="NAD(P)-binding Rossmann-like Domain"/>
    <property type="match status" value="1"/>
</dbReference>
<dbReference type="Pfam" id="PF00106">
    <property type="entry name" value="adh_short"/>
    <property type="match status" value="1"/>
</dbReference>
<dbReference type="PRINTS" id="PR00081">
    <property type="entry name" value="GDHRDH"/>
</dbReference>
<dbReference type="SUPFAM" id="SSF51735">
    <property type="entry name" value="NAD(P)-binding Rossmann-fold domains"/>
    <property type="match status" value="1"/>
</dbReference>
<proteinExistence type="inferred from homology"/>
<dbReference type="PANTHER" id="PTHR43490">
    <property type="entry name" value="(+)-NEOMENTHOL DEHYDROGENASE"/>
    <property type="match status" value="1"/>
</dbReference>
<dbReference type="PROSITE" id="PS00061">
    <property type="entry name" value="ADH_SHORT"/>
    <property type="match status" value="1"/>
</dbReference>
<dbReference type="AlphaFoldDB" id="A0AAV0ZH75"/>
<evidence type="ECO:0000313" key="6">
    <source>
        <dbReference type="Proteomes" id="UP001157006"/>
    </source>
</evidence>
<dbReference type="PANTHER" id="PTHR43490:SF73">
    <property type="entry name" value="OS07G0685800 PROTEIN"/>
    <property type="match status" value="1"/>
</dbReference>
<comment type="similarity">
    <text evidence="1 4">Belongs to the short-chain dehydrogenases/reductases (SDR) family.</text>
</comment>
<dbReference type="InterPro" id="IPR002347">
    <property type="entry name" value="SDR_fam"/>
</dbReference>
<evidence type="ECO:0000313" key="5">
    <source>
        <dbReference type="EMBL" id="CAI8597746.1"/>
    </source>
</evidence>
<dbReference type="PRINTS" id="PR00080">
    <property type="entry name" value="SDRFAMILY"/>
</dbReference>
<keyword evidence="3" id="KW-0560">Oxidoreductase</keyword>
<accession>A0AAV0ZH75</accession>
<keyword evidence="6" id="KW-1185">Reference proteome</keyword>
<sequence length="306" mass="33565">MESNGRYVAQRYAVVTGANKGIGLEIVKQLASLGIAVVLTARNETRGRDAITNLHQIGLSNVVFHQLDVLDALSIESLTKFIQQQFGRLDILINNAGASCVEVDKEGLKALNVDPTTWLSGEVDNTLFQGVIAQTYEKAEECLNTNYYGVKRVTKALLPLLQLSSAKARIVNLSSLRGELKRIPNGRLRNDLGAVEELSEEKIDTIVKKFLYDFKGNALEASGWGMMLPAYSISKASLNAYTRVLARNNPHMLINCVHPGFVSTDLNWQKGTMTVDEGARGPIMLALLPDEGPTGCYFDCTELAEF</sequence>
<dbReference type="GO" id="GO:0016491">
    <property type="term" value="F:oxidoreductase activity"/>
    <property type="evidence" value="ECO:0007669"/>
    <property type="project" value="UniProtKB-KW"/>
</dbReference>
<dbReference type="Proteomes" id="UP001157006">
    <property type="component" value="Chromosome 2"/>
</dbReference>
<dbReference type="GO" id="GO:0016020">
    <property type="term" value="C:membrane"/>
    <property type="evidence" value="ECO:0007669"/>
    <property type="project" value="TreeGrafter"/>
</dbReference>
<protein>
    <submittedName>
        <fullName evidence="5">Uncharacterized protein</fullName>
    </submittedName>
</protein>
<evidence type="ECO:0000256" key="2">
    <source>
        <dbReference type="ARBA" id="ARBA00022857"/>
    </source>
</evidence>
<gene>
    <name evidence="5" type="ORF">VFH_II095840</name>
</gene>
<dbReference type="InterPro" id="IPR020904">
    <property type="entry name" value="Sc_DH/Rdtase_CS"/>
</dbReference>
<evidence type="ECO:0000256" key="4">
    <source>
        <dbReference type="RuleBase" id="RU000363"/>
    </source>
</evidence>
<evidence type="ECO:0000256" key="3">
    <source>
        <dbReference type="ARBA" id="ARBA00023002"/>
    </source>
</evidence>
<dbReference type="InterPro" id="IPR036291">
    <property type="entry name" value="NAD(P)-bd_dom_sf"/>
</dbReference>
<evidence type="ECO:0000256" key="1">
    <source>
        <dbReference type="ARBA" id="ARBA00006484"/>
    </source>
</evidence>
<organism evidence="5 6">
    <name type="scientific">Vicia faba</name>
    <name type="common">Broad bean</name>
    <name type="synonym">Faba vulgaris</name>
    <dbReference type="NCBI Taxonomy" id="3906"/>
    <lineage>
        <taxon>Eukaryota</taxon>
        <taxon>Viridiplantae</taxon>
        <taxon>Streptophyta</taxon>
        <taxon>Embryophyta</taxon>
        <taxon>Tracheophyta</taxon>
        <taxon>Spermatophyta</taxon>
        <taxon>Magnoliopsida</taxon>
        <taxon>eudicotyledons</taxon>
        <taxon>Gunneridae</taxon>
        <taxon>Pentapetalae</taxon>
        <taxon>rosids</taxon>
        <taxon>fabids</taxon>
        <taxon>Fabales</taxon>
        <taxon>Fabaceae</taxon>
        <taxon>Papilionoideae</taxon>
        <taxon>50 kb inversion clade</taxon>
        <taxon>NPAAA clade</taxon>
        <taxon>Hologalegina</taxon>
        <taxon>IRL clade</taxon>
        <taxon>Fabeae</taxon>
        <taxon>Vicia</taxon>
    </lineage>
</organism>
<reference evidence="5 6" key="1">
    <citation type="submission" date="2023-01" db="EMBL/GenBank/DDBJ databases">
        <authorList>
            <person name="Kreplak J."/>
        </authorList>
    </citation>
    <scope>NUCLEOTIDE SEQUENCE [LARGE SCALE GENOMIC DNA]</scope>
</reference>
<keyword evidence="2" id="KW-0521">NADP</keyword>
<dbReference type="EMBL" id="OX451737">
    <property type="protein sequence ID" value="CAI8597746.1"/>
    <property type="molecule type" value="Genomic_DNA"/>
</dbReference>